<evidence type="ECO:0000256" key="3">
    <source>
        <dbReference type="ARBA" id="ARBA00012895"/>
    </source>
</evidence>
<reference evidence="9 10" key="1">
    <citation type="submission" date="2017-08" db="EMBL/GenBank/DDBJ databases">
        <authorList>
            <person name="de Groot N.N."/>
        </authorList>
    </citation>
    <scope>NUCLEOTIDE SEQUENCE [LARGE SCALE GENOMIC DNA]</scope>
    <source>
        <strain evidence="9 10">USBA 78</strain>
    </source>
</reference>
<dbReference type="Pfam" id="PF00521">
    <property type="entry name" value="DNA_topoisoIV"/>
    <property type="match status" value="2"/>
</dbReference>
<evidence type="ECO:0000256" key="1">
    <source>
        <dbReference type="ARBA" id="ARBA00000185"/>
    </source>
</evidence>
<sequence>MGLLDPSNAVEARTTINLEDEMRTSYLNYAMSVIVSRALPDVRDGLKPVHRRILYTMDESGVVSSKPHKKSARVVGEVMGKYHPHGDSAIYDSMVRMAQPFQMSSILIDGQGNFGSIDGDSPAAMRYTEARMSPLAESMVADMIVSGGMEAGQSGYAARKSGRDTVDFIANYDGTLLQPTVLPTRFPNVLVNGGAGIAVGMATNIPTHNLGEVIDATLAMIDNPSLTLDEFMAFVPGPDFPTGGVVMGAQSIRTAMETGRGSLYVSGVAHIEENGGRQRVVLTELPYAVNKEELVSRIGALVTGVASDKKKSRTISVIPDHQRILGVSDLRDESDGTGIRVVIDLKRDTDPNLVLSKLRKYTRFCTTFSVNATCLNAYNQPEVMGAMRMVSEFIQFRKQVVRRRTIYLLDEARDELAKQIGLYAARSCVEEVVKIIRSSKDPEAARIGLMAMSFATNGELGALIAACDPDVAVPEFFTLSMAQAKAVLALRLSSLTALELDKISERIQTIITSIRGYEEVLNNEETLKDIIRNELAEVRAKFSTPRRTRIESFAPGDVSEDELVEQKAVFLTLTGQGYVKITPLDAYREQSRGGKGRAGMETKEDDFVQKSMVCNTRTPLLFFTSRGIAHTVRAYKLPETAPNSRGKPIVNFINLRPGETIAAVLPLPEDKADFDGKFMMFVTDRGEVRRNRATDFSQVNKSGKIAMKLEDANGQPTAALINVLLAEKGDDIALSTSSGRSVRFPITDVRVFSGRNSTGNKGVALTASDRVVGATILRHFDATAAEREAYLSGGSCVIKHPDKEDEKVTLSAERLAEMAEAEQYLLTVTERGYGKRFSSYDFRTTSRGTQGVKAGTFSKVTGDLVACACVLPTDSLVLVTDGGQVIRTPVSTQKENGQITEIRVMSRTARGVKLFEIPDDQRIVDVAIIANEEEPSAPQFHPL</sequence>
<organism evidence="9 10">
    <name type="scientific">Thalassospira xiamenensis</name>
    <dbReference type="NCBI Taxonomy" id="220697"/>
    <lineage>
        <taxon>Bacteria</taxon>
        <taxon>Pseudomonadati</taxon>
        <taxon>Pseudomonadota</taxon>
        <taxon>Alphaproteobacteria</taxon>
        <taxon>Rhodospirillales</taxon>
        <taxon>Thalassospiraceae</taxon>
        <taxon>Thalassospira</taxon>
    </lineage>
</organism>
<comment type="similarity">
    <text evidence="2">Belongs to the type II topoisomerase GyrA/ParC subunit family.</text>
</comment>
<dbReference type="SUPFAM" id="SSF101904">
    <property type="entry name" value="GyrA/ParC C-terminal domain-like"/>
    <property type="match status" value="1"/>
</dbReference>
<dbReference type="Gene3D" id="3.30.1360.40">
    <property type="match status" value="1"/>
</dbReference>
<dbReference type="GO" id="GO:0003677">
    <property type="term" value="F:DNA binding"/>
    <property type="evidence" value="ECO:0007669"/>
    <property type="project" value="UniProtKB-UniRule"/>
</dbReference>
<dbReference type="EMBL" id="OBMM01000005">
    <property type="protein sequence ID" value="SOC27317.1"/>
    <property type="molecule type" value="Genomic_DNA"/>
</dbReference>
<dbReference type="PROSITE" id="PS52040">
    <property type="entry name" value="TOPO_IIA"/>
    <property type="match status" value="1"/>
</dbReference>
<evidence type="ECO:0000256" key="5">
    <source>
        <dbReference type="ARBA" id="ARBA00023125"/>
    </source>
</evidence>
<dbReference type="PANTHER" id="PTHR43493:SF5">
    <property type="entry name" value="DNA GYRASE SUBUNIT A, CHLOROPLASTIC_MITOCHONDRIAL"/>
    <property type="match status" value="1"/>
</dbReference>
<evidence type="ECO:0000256" key="2">
    <source>
        <dbReference type="ARBA" id="ARBA00008263"/>
    </source>
</evidence>
<dbReference type="NCBIfam" id="TIGR01063">
    <property type="entry name" value="gyrA"/>
    <property type="match status" value="1"/>
</dbReference>
<evidence type="ECO:0000259" key="8">
    <source>
        <dbReference type="PROSITE" id="PS52040"/>
    </source>
</evidence>
<proteinExistence type="inferred from homology"/>
<dbReference type="RefSeq" id="WP_097052906.1">
    <property type="nucleotide sequence ID" value="NZ_OBMM01000005.1"/>
</dbReference>
<dbReference type="InterPro" id="IPR013757">
    <property type="entry name" value="Topo_IIA_A_a_sf"/>
</dbReference>
<dbReference type="InterPro" id="IPR013758">
    <property type="entry name" value="Topo_IIA_A/C_ab"/>
</dbReference>
<dbReference type="NCBIfam" id="NF004044">
    <property type="entry name" value="PRK05561.1"/>
    <property type="match status" value="1"/>
</dbReference>
<keyword evidence="6 7" id="KW-0413">Isomerase</keyword>
<dbReference type="InterPro" id="IPR050220">
    <property type="entry name" value="Type_II_DNA_Topoisomerases"/>
</dbReference>
<dbReference type="GO" id="GO:0005737">
    <property type="term" value="C:cytoplasm"/>
    <property type="evidence" value="ECO:0007669"/>
    <property type="project" value="TreeGrafter"/>
</dbReference>
<comment type="catalytic activity">
    <reaction evidence="1 7">
        <text>ATP-dependent breakage, passage and rejoining of double-stranded DNA.</text>
        <dbReference type="EC" id="5.6.2.2"/>
    </reaction>
</comment>
<dbReference type="PANTHER" id="PTHR43493">
    <property type="entry name" value="DNA GYRASE/TOPOISOMERASE SUBUNIT A"/>
    <property type="match status" value="1"/>
</dbReference>
<dbReference type="Gene3D" id="3.90.199.10">
    <property type="entry name" value="Topoisomerase II, domain 5"/>
    <property type="match status" value="1"/>
</dbReference>
<dbReference type="GO" id="GO:0009330">
    <property type="term" value="C:DNA topoisomerase type II (double strand cut, ATP-hydrolyzing) complex"/>
    <property type="evidence" value="ECO:0007669"/>
    <property type="project" value="TreeGrafter"/>
</dbReference>
<protein>
    <recommendedName>
        <fullName evidence="3">DNA topoisomerase (ATP-hydrolyzing)</fullName>
        <ecNumber evidence="3">5.6.2.2</ecNumber>
    </recommendedName>
</protein>
<feature type="active site" description="O-(5'-phospho-DNA)-tyrosine intermediate" evidence="7">
    <location>
        <position position="127"/>
    </location>
</feature>
<dbReference type="Gene3D" id="1.10.268.10">
    <property type="entry name" value="Topoisomerase, domain 3"/>
    <property type="match status" value="1"/>
</dbReference>
<dbReference type="GO" id="GO:0005524">
    <property type="term" value="F:ATP binding"/>
    <property type="evidence" value="ECO:0007669"/>
    <property type="project" value="InterPro"/>
</dbReference>
<evidence type="ECO:0000256" key="7">
    <source>
        <dbReference type="PROSITE-ProRule" id="PRU01384"/>
    </source>
</evidence>
<dbReference type="AlphaFoldDB" id="A0A285TU02"/>
<dbReference type="EC" id="5.6.2.2" evidence="3"/>
<evidence type="ECO:0000313" key="10">
    <source>
        <dbReference type="Proteomes" id="UP000219068"/>
    </source>
</evidence>
<keyword evidence="4 7" id="KW-0799">Topoisomerase</keyword>
<dbReference type="SMART" id="SM00434">
    <property type="entry name" value="TOP4c"/>
    <property type="match status" value="1"/>
</dbReference>
<gene>
    <name evidence="9" type="ORF">SAMN05428964_105376</name>
</gene>
<name>A0A285TU02_9PROT</name>
<dbReference type="Gene3D" id="2.120.10.90">
    <property type="entry name" value="DNA gyrase/topoisomerase IV, subunit A, C-terminal"/>
    <property type="match status" value="1"/>
</dbReference>
<feature type="domain" description="Topo IIA-type catalytic" evidence="8">
    <location>
        <begin position="39"/>
        <end position="563"/>
    </location>
</feature>
<dbReference type="Pfam" id="PF03989">
    <property type="entry name" value="DNA_gyraseA_C"/>
    <property type="match status" value="6"/>
</dbReference>
<dbReference type="SUPFAM" id="SSF56719">
    <property type="entry name" value="Type II DNA topoisomerase"/>
    <property type="match status" value="1"/>
</dbReference>
<evidence type="ECO:0000256" key="4">
    <source>
        <dbReference type="ARBA" id="ARBA00023029"/>
    </source>
</evidence>
<dbReference type="GO" id="GO:0006265">
    <property type="term" value="P:DNA topological change"/>
    <property type="evidence" value="ECO:0007669"/>
    <property type="project" value="UniProtKB-UniRule"/>
</dbReference>
<keyword evidence="5 7" id="KW-0238">DNA-binding</keyword>
<dbReference type="Proteomes" id="UP000219068">
    <property type="component" value="Unassembled WGS sequence"/>
</dbReference>
<evidence type="ECO:0000256" key="6">
    <source>
        <dbReference type="ARBA" id="ARBA00023235"/>
    </source>
</evidence>
<accession>A0A285TU02</accession>
<dbReference type="InterPro" id="IPR013760">
    <property type="entry name" value="Topo_IIA-like_dom_sf"/>
</dbReference>
<dbReference type="InterPro" id="IPR006691">
    <property type="entry name" value="GyrA/parC_rep"/>
</dbReference>
<dbReference type="InterPro" id="IPR002205">
    <property type="entry name" value="Topo_IIA_dom_A"/>
</dbReference>
<dbReference type="NCBIfam" id="NF004043">
    <property type="entry name" value="PRK05560.1"/>
    <property type="match status" value="1"/>
</dbReference>
<dbReference type="GO" id="GO:0003918">
    <property type="term" value="F:DNA topoisomerase type II (double strand cut, ATP-hydrolyzing) activity"/>
    <property type="evidence" value="ECO:0007669"/>
    <property type="project" value="UniProtKB-EC"/>
</dbReference>
<dbReference type="InterPro" id="IPR035516">
    <property type="entry name" value="Gyrase/topoIV_suA_C"/>
</dbReference>
<evidence type="ECO:0000313" key="9">
    <source>
        <dbReference type="EMBL" id="SOC27317.1"/>
    </source>
</evidence>
<dbReference type="CDD" id="cd00187">
    <property type="entry name" value="TOP4c"/>
    <property type="match status" value="1"/>
</dbReference>